<evidence type="ECO:0000313" key="2">
    <source>
        <dbReference type="EMBL" id="KAA8497438.1"/>
    </source>
</evidence>
<dbReference type="Gene3D" id="2.130.10.10">
    <property type="entry name" value="YVTN repeat-like/Quinoprotein amine dehydrogenase"/>
    <property type="match status" value="1"/>
</dbReference>
<evidence type="ECO:0000313" key="3">
    <source>
        <dbReference type="Proteomes" id="UP000324585"/>
    </source>
</evidence>
<organism evidence="2 3">
    <name type="scientific">Porphyridium purpureum</name>
    <name type="common">Red alga</name>
    <name type="synonym">Porphyridium cruentum</name>
    <dbReference type="NCBI Taxonomy" id="35688"/>
    <lineage>
        <taxon>Eukaryota</taxon>
        <taxon>Rhodophyta</taxon>
        <taxon>Bangiophyceae</taxon>
        <taxon>Porphyridiales</taxon>
        <taxon>Porphyridiaceae</taxon>
        <taxon>Porphyridium</taxon>
    </lineage>
</organism>
<dbReference type="InterPro" id="IPR036322">
    <property type="entry name" value="WD40_repeat_dom_sf"/>
</dbReference>
<proteinExistence type="predicted"/>
<feature type="region of interest" description="Disordered" evidence="1">
    <location>
        <begin position="543"/>
        <end position="568"/>
    </location>
</feature>
<dbReference type="EMBL" id="VRMN01000002">
    <property type="protein sequence ID" value="KAA8497438.1"/>
    <property type="molecule type" value="Genomic_DNA"/>
</dbReference>
<feature type="compositionally biased region" description="Polar residues" evidence="1">
    <location>
        <begin position="115"/>
        <end position="125"/>
    </location>
</feature>
<feature type="compositionally biased region" description="Polar residues" evidence="1">
    <location>
        <begin position="157"/>
        <end position="167"/>
    </location>
</feature>
<dbReference type="SUPFAM" id="SSF50978">
    <property type="entry name" value="WD40 repeat-like"/>
    <property type="match status" value="1"/>
</dbReference>
<dbReference type="AlphaFoldDB" id="A0A5J4Z278"/>
<dbReference type="InterPro" id="IPR015943">
    <property type="entry name" value="WD40/YVTN_repeat-like_dom_sf"/>
</dbReference>
<gene>
    <name evidence="2" type="ORF">FVE85_1167</name>
</gene>
<feature type="region of interest" description="Disordered" evidence="1">
    <location>
        <begin position="154"/>
        <end position="196"/>
    </location>
</feature>
<protein>
    <submittedName>
        <fullName evidence="2">Uncharacterized protein</fullName>
    </submittedName>
</protein>
<feature type="region of interest" description="Disordered" evidence="1">
    <location>
        <begin position="1"/>
        <end position="58"/>
    </location>
</feature>
<name>A0A5J4Z278_PORPP</name>
<reference evidence="3" key="1">
    <citation type="journal article" date="2019" name="Nat. Commun.">
        <title>Expansion of phycobilisome linker gene families in mesophilic red algae.</title>
        <authorList>
            <person name="Lee J."/>
            <person name="Kim D."/>
            <person name="Bhattacharya D."/>
            <person name="Yoon H.S."/>
        </authorList>
    </citation>
    <scope>NUCLEOTIDE SEQUENCE [LARGE SCALE GENOMIC DNA]</scope>
    <source>
        <strain evidence="3">CCMP 1328</strain>
    </source>
</reference>
<keyword evidence="3" id="KW-1185">Reference proteome</keyword>
<feature type="region of interest" description="Disordered" evidence="1">
    <location>
        <begin position="931"/>
        <end position="977"/>
    </location>
</feature>
<comment type="caution">
    <text evidence="2">The sequence shown here is derived from an EMBL/GenBank/DDBJ whole genome shotgun (WGS) entry which is preliminary data.</text>
</comment>
<feature type="region of interest" description="Disordered" evidence="1">
    <location>
        <begin position="84"/>
        <end position="141"/>
    </location>
</feature>
<evidence type="ECO:0000256" key="1">
    <source>
        <dbReference type="SAM" id="MobiDB-lite"/>
    </source>
</evidence>
<dbReference type="Proteomes" id="UP000324585">
    <property type="component" value="Unassembled WGS sequence"/>
</dbReference>
<feature type="compositionally biased region" description="Polar residues" evidence="1">
    <location>
        <begin position="34"/>
        <end position="55"/>
    </location>
</feature>
<sequence length="994" mass="107400">MQDKVSSRTPDVASVSANGPRLSLDVVSAPQPELSGSVSTPAPGQSRALQQQCEASPQLRGLRKFSSTEMENFGDSRLTLSLRHAASARDAPPVPLPQEDENGGEVIAAFAGKDASNTPTSSSQHEPADSETFAPDEHDVEAGPFDQQLDVAASHRSIPTRTLSSPAAETVLPGRRQKHKETAHSRSTQAPKPSGGNLFAYLFGGGNHQAGASLSNPFASATDTWTSMTGLPSPPPPVPACAQTSMDMRILKQLRDKFASSVDDDYAKICAAFRVPGYFLTHHVHSPGGSAGSMGITSSSKASKHAQAQAQIQLGRENADAFGAAEPNMNAFSEFATPSSIALKMLKVNGGRIISAGLIPATDDLVLLSESSIEAFSSRDGRKILDVRMLLPPDETHFALAVTGSVLPWRSSTEQLQMRYLRATHGCVDAARMQVVACSEDGLLCMYSLHSGRMGDLLRFSRLAEHRSETIVSVQLVVEHSELVCLSARGAVWVLDAQDLLVRNKAQCLVTREDVPAMIFAEDLGAPSITCAYTIIDSSRASKQAEEGDDASELRGDDASELCGDDASARDEADRKRLTVYLGLSDGSLTRLWPMCSDITAEELDVGVHERSVHETQVLADGRFAVTICSRPFQDVLVVTDCESGVCVSRSRFPFSLSCVRSIADPNHSGGIDAVAAHNVLVGGERGELMLCRLVLAPVRELVHVRVLLNFTDARKLHASYEVVDLLYVYERRLLVSAHADGTVRRWWLCKPDAALFSHVTPFAFTGCEGEALKLAHEVLAQRDGRAWLSQMPNTRVGTHAGVVRLQETLGVLFEGSVGLSDADKDMLIRLLQSAQLDAQNFCSLADSALLQALSDAQKNHFAPQTAARQIRRGHQDRAVRYRDAVFVIEYARLKHTTSVATAFLRLQEYVLKLMEHCLAQHRAPVVTGNERIGRRIDEEEGGDGGSASMKGSDLPASEVEKEPGTARAAYSAASVRDARELVRCELSELDLDR</sequence>
<accession>A0A5J4Z278</accession>